<sequence length="190" mass="21237">MIANDLQMTTGEFVFIVIDLFLSRREIFQPWSPNEKEWDIKVGEGNGTAKAIFDSVLLVTILPPDSTSFKVFSREEVSSFVLAFHDAVLLFVHALNETIMAGGSISGSVSIDANGDRDADYALYDLDPRDDEFKLVRIYPGTEQTFRGVDRREIHWPSLEKRLAPPPDIPECGFVGEKCKPDGMHAKTQG</sequence>
<comment type="caution">
    <text evidence="6">The sequence shown here is derived from an EMBL/GenBank/DDBJ whole genome shotgun (WGS) entry which is preliminary data.</text>
</comment>
<keyword evidence="7" id="KW-1185">Reference proteome</keyword>
<keyword evidence="3" id="KW-1133">Transmembrane helix</keyword>
<evidence type="ECO:0000259" key="5">
    <source>
        <dbReference type="Pfam" id="PF01094"/>
    </source>
</evidence>
<keyword evidence="4" id="KW-0472">Membrane</keyword>
<reference evidence="6 7" key="1">
    <citation type="journal article" date="2021" name="Elife">
        <title>Chloroplast acquisition without the gene transfer in kleptoplastic sea slugs, Plakobranchus ocellatus.</title>
        <authorList>
            <person name="Maeda T."/>
            <person name="Takahashi S."/>
            <person name="Yoshida T."/>
            <person name="Shimamura S."/>
            <person name="Takaki Y."/>
            <person name="Nagai Y."/>
            <person name="Toyoda A."/>
            <person name="Suzuki Y."/>
            <person name="Arimoto A."/>
            <person name="Ishii H."/>
            <person name="Satoh N."/>
            <person name="Nishiyama T."/>
            <person name="Hasebe M."/>
            <person name="Maruyama T."/>
            <person name="Minagawa J."/>
            <person name="Obokata J."/>
            <person name="Shigenobu S."/>
        </authorList>
    </citation>
    <scope>NUCLEOTIDE SEQUENCE [LARGE SCALE GENOMIC DNA]</scope>
</reference>
<dbReference type="InterPro" id="IPR001828">
    <property type="entry name" value="ANF_lig-bd_rcpt"/>
</dbReference>
<dbReference type="Pfam" id="PF01094">
    <property type="entry name" value="ANF_receptor"/>
    <property type="match status" value="1"/>
</dbReference>
<protein>
    <submittedName>
        <fullName evidence="6">Guanylate cyclase</fullName>
    </submittedName>
</protein>
<dbReference type="SUPFAM" id="SSF53822">
    <property type="entry name" value="Periplasmic binding protein-like I"/>
    <property type="match status" value="1"/>
</dbReference>
<feature type="domain" description="Receptor ligand binding region" evidence="5">
    <location>
        <begin position="3"/>
        <end position="127"/>
    </location>
</feature>
<evidence type="ECO:0000256" key="4">
    <source>
        <dbReference type="ARBA" id="ARBA00023136"/>
    </source>
</evidence>
<evidence type="ECO:0000313" key="7">
    <source>
        <dbReference type="Proteomes" id="UP000762676"/>
    </source>
</evidence>
<keyword evidence="2" id="KW-0812">Transmembrane</keyword>
<proteinExistence type="predicted"/>
<evidence type="ECO:0000256" key="2">
    <source>
        <dbReference type="ARBA" id="ARBA00022692"/>
    </source>
</evidence>
<gene>
    <name evidence="6" type="ORF">ElyMa_006773200</name>
</gene>
<organism evidence="6 7">
    <name type="scientific">Elysia marginata</name>
    <dbReference type="NCBI Taxonomy" id="1093978"/>
    <lineage>
        <taxon>Eukaryota</taxon>
        <taxon>Metazoa</taxon>
        <taxon>Spiralia</taxon>
        <taxon>Lophotrochozoa</taxon>
        <taxon>Mollusca</taxon>
        <taxon>Gastropoda</taxon>
        <taxon>Heterobranchia</taxon>
        <taxon>Euthyneura</taxon>
        <taxon>Panpulmonata</taxon>
        <taxon>Sacoglossa</taxon>
        <taxon>Placobranchoidea</taxon>
        <taxon>Plakobranchidae</taxon>
        <taxon>Elysia</taxon>
    </lineage>
</organism>
<dbReference type="InterPro" id="IPR028082">
    <property type="entry name" value="Peripla_BP_I"/>
</dbReference>
<comment type="subcellular location">
    <subcellularLocation>
        <location evidence="1">Membrane</location>
    </subcellularLocation>
</comment>
<name>A0AAV4IYC2_9GAST</name>
<evidence type="ECO:0000256" key="1">
    <source>
        <dbReference type="ARBA" id="ARBA00004370"/>
    </source>
</evidence>
<dbReference type="AlphaFoldDB" id="A0AAV4IYC2"/>
<evidence type="ECO:0000313" key="6">
    <source>
        <dbReference type="EMBL" id="GFS15539.1"/>
    </source>
</evidence>
<dbReference type="GO" id="GO:0016020">
    <property type="term" value="C:membrane"/>
    <property type="evidence" value="ECO:0007669"/>
    <property type="project" value="UniProtKB-SubCell"/>
</dbReference>
<evidence type="ECO:0000256" key="3">
    <source>
        <dbReference type="ARBA" id="ARBA00022989"/>
    </source>
</evidence>
<dbReference type="Gene3D" id="3.40.50.2300">
    <property type="match status" value="2"/>
</dbReference>
<dbReference type="EMBL" id="BMAT01013575">
    <property type="protein sequence ID" value="GFS15539.1"/>
    <property type="molecule type" value="Genomic_DNA"/>
</dbReference>
<accession>A0AAV4IYC2</accession>
<dbReference type="Proteomes" id="UP000762676">
    <property type="component" value="Unassembled WGS sequence"/>
</dbReference>